<keyword evidence="1" id="KW-0812">Transmembrane</keyword>
<gene>
    <name evidence="2" type="ORF">IEI95_002335</name>
</gene>
<accession>A0AAE2UUQ5</accession>
<feature type="transmembrane region" description="Helical" evidence="1">
    <location>
        <begin position="12"/>
        <end position="32"/>
    </location>
</feature>
<dbReference type="PROSITE" id="PS51257">
    <property type="entry name" value="PROKAR_LIPOPROTEIN"/>
    <property type="match status" value="1"/>
</dbReference>
<keyword evidence="1" id="KW-0472">Membrane</keyword>
<dbReference type="Proteomes" id="UP000655037">
    <property type="component" value="Unassembled WGS sequence"/>
</dbReference>
<comment type="caution">
    <text evidence="2">The sequence shown here is derived from an EMBL/GenBank/DDBJ whole genome shotgun (WGS) entry which is preliminary data.</text>
</comment>
<dbReference type="EMBL" id="JACXXJ020000003">
    <property type="protein sequence ID" value="MBF2713089.1"/>
    <property type="molecule type" value="Genomic_DNA"/>
</dbReference>
<dbReference type="RefSeq" id="WP_174082388.1">
    <property type="nucleotide sequence ID" value="NZ_AP023269.1"/>
</dbReference>
<protein>
    <submittedName>
        <fullName evidence="2">Uncharacterized protein</fullName>
    </submittedName>
</protein>
<sequence length="53" mass="5892">MTQHASKPRRRMQIFVGSLFIIGCLIGGYYVIGYHPGEVEPENPLNSSSQTNP</sequence>
<evidence type="ECO:0000313" key="2">
    <source>
        <dbReference type="EMBL" id="MBF2713089.1"/>
    </source>
</evidence>
<proteinExistence type="predicted"/>
<organism evidence="2 3">
    <name type="scientific">Agrobacterium vitis</name>
    <name type="common">Rhizobium vitis</name>
    <dbReference type="NCBI Taxonomy" id="373"/>
    <lineage>
        <taxon>Bacteria</taxon>
        <taxon>Pseudomonadati</taxon>
        <taxon>Pseudomonadota</taxon>
        <taxon>Alphaproteobacteria</taxon>
        <taxon>Hyphomicrobiales</taxon>
        <taxon>Rhizobiaceae</taxon>
        <taxon>Rhizobium/Agrobacterium group</taxon>
        <taxon>Agrobacterium</taxon>
    </lineage>
</organism>
<name>A0AAE2UUQ5_AGRVI</name>
<evidence type="ECO:0000256" key="1">
    <source>
        <dbReference type="SAM" id="Phobius"/>
    </source>
</evidence>
<dbReference type="AlphaFoldDB" id="A0AAE2UUQ5"/>
<keyword evidence="1" id="KW-1133">Transmembrane helix</keyword>
<reference evidence="2" key="1">
    <citation type="submission" date="2020-11" db="EMBL/GenBank/DDBJ databases">
        <title>Agrobacterium vitis strain K377 genome.</title>
        <authorList>
            <person name="Xi H."/>
        </authorList>
    </citation>
    <scope>NUCLEOTIDE SEQUENCE</scope>
    <source>
        <strain evidence="2">K377</strain>
    </source>
</reference>
<evidence type="ECO:0000313" key="3">
    <source>
        <dbReference type="Proteomes" id="UP000655037"/>
    </source>
</evidence>